<protein>
    <submittedName>
        <fullName evidence="2">DUF87 domain-containing protein</fullName>
    </submittedName>
</protein>
<dbReference type="SUPFAM" id="SSF52540">
    <property type="entry name" value="P-loop containing nucleoside triphosphate hydrolases"/>
    <property type="match status" value="1"/>
</dbReference>
<proteinExistence type="predicted"/>
<dbReference type="InterPro" id="IPR043964">
    <property type="entry name" value="P-loop_TraG"/>
</dbReference>
<dbReference type="Gene3D" id="3.40.50.300">
    <property type="entry name" value="P-loop containing nucleotide triphosphate hydrolases"/>
    <property type="match status" value="1"/>
</dbReference>
<keyword evidence="3" id="KW-1185">Reference proteome</keyword>
<gene>
    <name evidence="2" type="ORF">HP548_12095</name>
</gene>
<comment type="caution">
    <text evidence="2">The sequence shown here is derived from an EMBL/GenBank/DDBJ whole genome shotgun (WGS) entry which is preliminary data.</text>
</comment>
<dbReference type="Gene3D" id="1.10.8.730">
    <property type="match status" value="1"/>
</dbReference>
<dbReference type="EMBL" id="JABMCC010000107">
    <property type="protein sequence ID" value="NUU54820.1"/>
    <property type="molecule type" value="Genomic_DNA"/>
</dbReference>
<dbReference type="Proteomes" id="UP000577724">
    <property type="component" value="Unassembled WGS sequence"/>
</dbReference>
<evidence type="ECO:0000259" key="1">
    <source>
        <dbReference type="Pfam" id="PF19044"/>
    </source>
</evidence>
<name>A0ABX2MLE2_9BACL</name>
<sequence length="639" mass="72412">MLKIPFFNKKKREQSELEDETEQNFTLEKGISKKEAALIAPPSIIERVPGENNATDYWVEFGDNTGGAQYLRSWFLKFTGRTTFVGMFDPIMLSEGEGAVDITVTTEPAEISNEINVIANRIAVLQAELTTEHNPAKVGSMMQELSDLEGQMGRLRVNAEKLFNTSVCLNVAANEPEKLRRLSRTIIKRLTGMGIRFNAADTRQLETWRHSVGIGNKVIAKPHIKEMESSNVADFFLFGYGGLSHRKGVLLGFDHYRRPVFYDGWDRRLANQHMVVFGRAGSGKSFAIKVLTRRSAALGIKTGIIDPEREYKNLVLAMNGPYAELSPKHADFQQLNIYDVREEEDENGRVFVDIEEASKGVQAVIFKMIRTVDPELLNGTVKVAIHDTIIQLYKNFKINSNPESLYELVGNEYVIKTMPVLYDHYKLMQENEKLEHIHPIIKLFTRDSGDETKSIFDGESTFSIDDARVFGISTADLDEEWMKPIGTFVANKWVWERFGKKNRHQRKRIVGDEAQLMMENPEEAKWLENAYRRGRKLNVSMCAVTQGFEVFLRVPEGMGILKNAPTKLLLRQESIDIDAVQGKFKLAEGEARFLLTAPAGVGILKVDEESTIVSIQPTPDEYWLYTTNPNDFVEHSIGA</sequence>
<dbReference type="Pfam" id="PF19044">
    <property type="entry name" value="P-loop_TraG"/>
    <property type="match status" value="1"/>
</dbReference>
<reference evidence="2 3" key="1">
    <citation type="submission" date="2020-05" db="EMBL/GenBank/DDBJ databases">
        <title>Genome Sequencing of Type Strains.</title>
        <authorList>
            <person name="Lemaire J.F."/>
            <person name="Inderbitzin P."/>
            <person name="Gregorio O.A."/>
            <person name="Collins S.B."/>
            <person name="Wespe N."/>
            <person name="Knight-Connoni V."/>
        </authorList>
    </citation>
    <scope>NUCLEOTIDE SEQUENCE [LARGE SCALE GENOMIC DNA]</scope>
    <source>
        <strain evidence="2 3">DSM 19942</strain>
    </source>
</reference>
<dbReference type="PANTHER" id="PTHR30121:SF6">
    <property type="entry name" value="SLR6007 PROTEIN"/>
    <property type="match status" value="1"/>
</dbReference>
<accession>A0ABX2MLE2</accession>
<feature type="domain" description="TraG P-loop" evidence="1">
    <location>
        <begin position="269"/>
        <end position="596"/>
    </location>
</feature>
<dbReference type="RefSeq" id="WP_175381766.1">
    <property type="nucleotide sequence ID" value="NZ_CBCRYD010000035.1"/>
</dbReference>
<dbReference type="GeneID" id="97131456"/>
<organism evidence="2 3">
    <name type="scientific">Paenibacillus taichungensis</name>
    <dbReference type="NCBI Taxonomy" id="484184"/>
    <lineage>
        <taxon>Bacteria</taxon>
        <taxon>Bacillati</taxon>
        <taxon>Bacillota</taxon>
        <taxon>Bacilli</taxon>
        <taxon>Bacillales</taxon>
        <taxon>Paenibacillaceae</taxon>
        <taxon>Paenibacillus</taxon>
    </lineage>
</organism>
<dbReference type="PANTHER" id="PTHR30121">
    <property type="entry name" value="UNCHARACTERIZED PROTEIN YJGR-RELATED"/>
    <property type="match status" value="1"/>
</dbReference>
<dbReference type="InterPro" id="IPR027417">
    <property type="entry name" value="P-loop_NTPase"/>
</dbReference>
<evidence type="ECO:0000313" key="2">
    <source>
        <dbReference type="EMBL" id="NUU54820.1"/>
    </source>
</evidence>
<dbReference type="InterPro" id="IPR051162">
    <property type="entry name" value="T4SS_component"/>
</dbReference>
<evidence type="ECO:0000313" key="3">
    <source>
        <dbReference type="Proteomes" id="UP000577724"/>
    </source>
</evidence>